<proteinExistence type="predicted"/>
<dbReference type="EMBL" id="OE005430">
    <property type="protein sequence ID" value="CAD7461958.1"/>
    <property type="molecule type" value="Genomic_DNA"/>
</dbReference>
<feature type="region of interest" description="Disordered" evidence="1">
    <location>
        <begin position="192"/>
        <end position="216"/>
    </location>
</feature>
<feature type="region of interest" description="Disordered" evidence="1">
    <location>
        <begin position="158"/>
        <end position="178"/>
    </location>
</feature>
<dbReference type="Pfam" id="PF00595">
    <property type="entry name" value="PDZ"/>
    <property type="match status" value="1"/>
</dbReference>
<sequence length="392" mass="42261">MLVPGGTTLVPEELCWSPEELCWFPRNYVGPRRNYVGPPRNYVGPPRKYVGPPGNNVGPPGNNVGPPRNYVGPPRKYVGTPGNNVGPPRSYVGPPRNYVGPPRNYVGPPRKYVGTPLLKLNEHKIDLCDKADRDGKVRTAQGWVLFLQDIQDISGSYRLSSQTSGRPQPVAMPRHSISSTEEVISLDSDVPVRTGMEGSKSCSKKPIDGKTAGAEDSTFLRHLELEPLLEEGEGPPLPLKGGRTPFTTTRRLVRNPNVGGGFGFSIAWTQPPRVERVETGLPADQAGLLPGDYVIFVEKDNVVTLPEEEILQLIRSCGNEVTLEVYRRTTPNGLVGGSTLTTTGGGSGVVTAPPQPSTTTCSVTTASLDLSKRRLHLPQVTFSSEVGTGVIV</sequence>
<feature type="compositionally biased region" description="Low complexity" evidence="1">
    <location>
        <begin position="52"/>
        <end position="75"/>
    </location>
</feature>
<name>A0A7R9IPG4_9NEOP</name>
<dbReference type="AlphaFoldDB" id="A0A7R9IPG4"/>
<dbReference type="SMART" id="SM00228">
    <property type="entry name" value="PDZ"/>
    <property type="match status" value="1"/>
</dbReference>
<evidence type="ECO:0000256" key="1">
    <source>
        <dbReference type="SAM" id="MobiDB-lite"/>
    </source>
</evidence>
<accession>A0A7R9IPG4</accession>
<organism evidence="3">
    <name type="scientific">Timema tahoe</name>
    <dbReference type="NCBI Taxonomy" id="61484"/>
    <lineage>
        <taxon>Eukaryota</taxon>
        <taxon>Metazoa</taxon>
        <taxon>Ecdysozoa</taxon>
        <taxon>Arthropoda</taxon>
        <taxon>Hexapoda</taxon>
        <taxon>Insecta</taxon>
        <taxon>Pterygota</taxon>
        <taxon>Neoptera</taxon>
        <taxon>Polyneoptera</taxon>
        <taxon>Phasmatodea</taxon>
        <taxon>Timematodea</taxon>
        <taxon>Timematoidea</taxon>
        <taxon>Timematidae</taxon>
        <taxon>Timema</taxon>
    </lineage>
</organism>
<dbReference type="Gene3D" id="2.30.42.10">
    <property type="match status" value="1"/>
</dbReference>
<gene>
    <name evidence="3" type="ORF">TTEB3V08_LOCUS9861</name>
</gene>
<dbReference type="SUPFAM" id="SSF50156">
    <property type="entry name" value="PDZ domain-like"/>
    <property type="match status" value="1"/>
</dbReference>
<dbReference type="PANTHER" id="PTHR46848">
    <property type="entry name" value="REGULATOR OF G-PROTEIN SIGNALING 3"/>
    <property type="match status" value="1"/>
</dbReference>
<evidence type="ECO:0000259" key="2">
    <source>
        <dbReference type="PROSITE" id="PS50106"/>
    </source>
</evidence>
<dbReference type="PANTHER" id="PTHR46848:SF1">
    <property type="entry name" value="REGULATOR OF G-PROTEIN SIGNALING 3"/>
    <property type="match status" value="1"/>
</dbReference>
<dbReference type="InterPro" id="IPR001478">
    <property type="entry name" value="PDZ"/>
</dbReference>
<dbReference type="InterPro" id="IPR036034">
    <property type="entry name" value="PDZ_sf"/>
</dbReference>
<feature type="region of interest" description="Disordered" evidence="1">
    <location>
        <begin position="52"/>
        <end position="105"/>
    </location>
</feature>
<reference evidence="3" key="1">
    <citation type="submission" date="2020-11" db="EMBL/GenBank/DDBJ databases">
        <authorList>
            <person name="Tran Van P."/>
        </authorList>
    </citation>
    <scope>NUCLEOTIDE SEQUENCE</scope>
</reference>
<dbReference type="PROSITE" id="PS50106">
    <property type="entry name" value="PDZ"/>
    <property type="match status" value="1"/>
</dbReference>
<evidence type="ECO:0000313" key="3">
    <source>
        <dbReference type="EMBL" id="CAD7461958.1"/>
    </source>
</evidence>
<dbReference type="GO" id="GO:0005886">
    <property type="term" value="C:plasma membrane"/>
    <property type="evidence" value="ECO:0007669"/>
    <property type="project" value="TreeGrafter"/>
</dbReference>
<dbReference type="GO" id="GO:0005634">
    <property type="term" value="C:nucleus"/>
    <property type="evidence" value="ECO:0007669"/>
    <property type="project" value="TreeGrafter"/>
</dbReference>
<feature type="domain" description="PDZ" evidence="2">
    <location>
        <begin position="249"/>
        <end position="329"/>
    </location>
</feature>
<protein>
    <recommendedName>
        <fullName evidence="2">PDZ domain-containing protein</fullName>
    </recommendedName>
</protein>